<feature type="compositionally biased region" description="Polar residues" evidence="1">
    <location>
        <begin position="1"/>
        <end position="10"/>
    </location>
</feature>
<evidence type="ECO:0000256" key="1">
    <source>
        <dbReference type="SAM" id="MobiDB-lite"/>
    </source>
</evidence>
<proteinExistence type="predicted"/>
<dbReference type="EMBL" id="CAJNOQ010062922">
    <property type="protein sequence ID" value="CAF1674802.1"/>
    <property type="molecule type" value="Genomic_DNA"/>
</dbReference>
<feature type="region of interest" description="Disordered" evidence="1">
    <location>
        <begin position="1"/>
        <end position="35"/>
    </location>
</feature>
<evidence type="ECO:0000313" key="4">
    <source>
        <dbReference type="Proteomes" id="UP000663829"/>
    </source>
</evidence>
<sequence>DKHPPTSRQNRGYPGVDTIRRTATRTSSPLEEHPDRTVALGPVISTPETESITPSPGCRDTQQRTVVIRNINQNTSNPFISTQPTPMELDEG</sequence>
<gene>
    <name evidence="2" type="ORF">GPM918_LOCUS46432</name>
    <name evidence="3" type="ORF">SRO942_LOCUS50591</name>
</gene>
<dbReference type="Proteomes" id="UP000663829">
    <property type="component" value="Unassembled WGS sequence"/>
</dbReference>
<comment type="caution">
    <text evidence="2">The sequence shown here is derived from an EMBL/GenBank/DDBJ whole genome shotgun (WGS) entry which is preliminary data.</text>
</comment>
<feature type="non-terminal residue" evidence="2">
    <location>
        <position position="92"/>
    </location>
</feature>
<organism evidence="2 4">
    <name type="scientific">Didymodactylos carnosus</name>
    <dbReference type="NCBI Taxonomy" id="1234261"/>
    <lineage>
        <taxon>Eukaryota</taxon>
        <taxon>Metazoa</taxon>
        <taxon>Spiralia</taxon>
        <taxon>Gnathifera</taxon>
        <taxon>Rotifera</taxon>
        <taxon>Eurotatoria</taxon>
        <taxon>Bdelloidea</taxon>
        <taxon>Philodinida</taxon>
        <taxon>Philodinidae</taxon>
        <taxon>Didymodactylos</taxon>
    </lineage>
</organism>
<keyword evidence="4" id="KW-1185">Reference proteome</keyword>
<dbReference type="EMBL" id="CAJOBC010145448">
    <property type="protein sequence ID" value="CAF4659037.1"/>
    <property type="molecule type" value="Genomic_DNA"/>
</dbReference>
<dbReference type="AlphaFoldDB" id="A0A816GHM8"/>
<evidence type="ECO:0000313" key="2">
    <source>
        <dbReference type="EMBL" id="CAF1674802.1"/>
    </source>
</evidence>
<reference evidence="2" key="1">
    <citation type="submission" date="2021-02" db="EMBL/GenBank/DDBJ databases">
        <authorList>
            <person name="Nowell W R."/>
        </authorList>
    </citation>
    <scope>NUCLEOTIDE SEQUENCE</scope>
</reference>
<protein>
    <submittedName>
        <fullName evidence="2">Uncharacterized protein</fullName>
    </submittedName>
</protein>
<evidence type="ECO:0000313" key="3">
    <source>
        <dbReference type="EMBL" id="CAF4659037.1"/>
    </source>
</evidence>
<name>A0A816GHM8_9BILA</name>
<dbReference type="Proteomes" id="UP000681722">
    <property type="component" value="Unassembled WGS sequence"/>
</dbReference>
<feature type="non-terminal residue" evidence="2">
    <location>
        <position position="1"/>
    </location>
</feature>
<accession>A0A816GHM8</accession>